<organism evidence="4 5">
    <name type="scientific">Candidatus Yonathbacteria bacterium CG_4_9_14_0_8_um_filter_46_47</name>
    <dbReference type="NCBI Taxonomy" id="1975106"/>
    <lineage>
        <taxon>Bacteria</taxon>
        <taxon>Candidatus Yonathiibacteriota</taxon>
    </lineage>
</organism>
<evidence type="ECO:0000256" key="1">
    <source>
        <dbReference type="SAM" id="MobiDB-lite"/>
    </source>
</evidence>
<dbReference type="GO" id="GO:0000150">
    <property type="term" value="F:DNA strand exchange activity"/>
    <property type="evidence" value="ECO:0007669"/>
    <property type="project" value="InterPro"/>
</dbReference>
<dbReference type="Pfam" id="PF13408">
    <property type="entry name" value="Zn_ribbon_recom"/>
    <property type="match status" value="1"/>
</dbReference>
<feature type="region of interest" description="Disordered" evidence="1">
    <location>
        <begin position="1"/>
        <end position="20"/>
    </location>
</feature>
<feature type="domain" description="Resolvase/invertase-type recombinase catalytic" evidence="2">
    <location>
        <begin position="24"/>
        <end position="171"/>
    </location>
</feature>
<sequence>PPAAEAVKSHNSPQRMETTQTKTKCVLYARKSTEEDDQQIMSIEAQLFELREYASRERIEIVKVFTEAKSAKKPGRDGFAKMISYIEGSSEPLGILAWHPDRLARNSVDGGKIIYLIDINKIASLRFPQFWFEPTPQGKFMLQVAFGQSKYFSDNLVENVKRGIRQKIRRGEWLTLAPFGYVNNYKTKNIEPDKVKSRVIKRAFEEYSTGTYTLKSLADFLADHGVVQKKGTPLAKVSVVKMLTNRAYLGFIKHRGEWHNGNFEPILSPTLFEAVQKVLTSRKKPRKSKVALPFVFMGFAKCGECGCAITAQYATNRFGTRYTYYRCTKKNGKCAQPYTQEKILAAQLQTLLQTVSLPLAEIEGMEKQIDLWEKESISARGNVAQNLKEKIRANEEKLNKLVSVFLDGDIPREMYLQRKDLLMREKAGLLESETNFGQQRKNWVEPLRSFVLSLKEAADLEKTSNHLEWKKFFQKIGSNPEIKDKTISIRWGELWDFT</sequence>
<feature type="compositionally biased region" description="Polar residues" evidence="1">
    <location>
        <begin position="9"/>
        <end position="20"/>
    </location>
</feature>
<dbReference type="Gene3D" id="3.40.50.1390">
    <property type="entry name" value="Resolvase, N-terminal catalytic domain"/>
    <property type="match status" value="1"/>
</dbReference>
<dbReference type="AlphaFoldDB" id="A0A2M8D815"/>
<dbReference type="EMBL" id="PFTM01000035">
    <property type="protein sequence ID" value="PJB83289.1"/>
    <property type="molecule type" value="Genomic_DNA"/>
</dbReference>
<gene>
    <name evidence="4" type="ORF">CO088_01750</name>
</gene>
<name>A0A2M8D815_9BACT</name>
<dbReference type="CDD" id="cd00338">
    <property type="entry name" value="Ser_Recombinase"/>
    <property type="match status" value="1"/>
</dbReference>
<dbReference type="InterPro" id="IPR006119">
    <property type="entry name" value="Resolv_N"/>
</dbReference>
<feature type="non-terminal residue" evidence="4">
    <location>
        <position position="1"/>
    </location>
</feature>
<dbReference type="PANTHER" id="PTHR30461:SF23">
    <property type="entry name" value="DNA RECOMBINASE-RELATED"/>
    <property type="match status" value="1"/>
</dbReference>
<dbReference type="InterPro" id="IPR050639">
    <property type="entry name" value="SSR_resolvase"/>
</dbReference>
<dbReference type="InterPro" id="IPR036162">
    <property type="entry name" value="Resolvase-like_N_sf"/>
</dbReference>
<dbReference type="Pfam" id="PF00239">
    <property type="entry name" value="Resolvase"/>
    <property type="match status" value="1"/>
</dbReference>
<dbReference type="PROSITE" id="PS51737">
    <property type="entry name" value="RECOMBINASE_DNA_BIND"/>
    <property type="match status" value="1"/>
</dbReference>
<dbReference type="Proteomes" id="UP000229236">
    <property type="component" value="Unassembled WGS sequence"/>
</dbReference>
<feature type="non-terminal residue" evidence="4">
    <location>
        <position position="498"/>
    </location>
</feature>
<evidence type="ECO:0000259" key="2">
    <source>
        <dbReference type="PROSITE" id="PS51736"/>
    </source>
</evidence>
<dbReference type="Pfam" id="PF07508">
    <property type="entry name" value="Recombinase"/>
    <property type="match status" value="1"/>
</dbReference>
<dbReference type="PANTHER" id="PTHR30461">
    <property type="entry name" value="DNA-INVERTASE FROM LAMBDOID PROPHAGE"/>
    <property type="match status" value="1"/>
</dbReference>
<dbReference type="Gene3D" id="3.90.1750.20">
    <property type="entry name" value="Putative Large Serine Recombinase, Chain B, Domain 2"/>
    <property type="match status" value="1"/>
</dbReference>
<evidence type="ECO:0008006" key="6">
    <source>
        <dbReference type="Google" id="ProtNLM"/>
    </source>
</evidence>
<comment type="caution">
    <text evidence="4">The sequence shown here is derived from an EMBL/GenBank/DDBJ whole genome shotgun (WGS) entry which is preliminary data.</text>
</comment>
<evidence type="ECO:0000259" key="3">
    <source>
        <dbReference type="PROSITE" id="PS51737"/>
    </source>
</evidence>
<proteinExistence type="predicted"/>
<dbReference type="SUPFAM" id="SSF53041">
    <property type="entry name" value="Resolvase-like"/>
    <property type="match status" value="1"/>
</dbReference>
<dbReference type="GO" id="GO:0003677">
    <property type="term" value="F:DNA binding"/>
    <property type="evidence" value="ECO:0007669"/>
    <property type="project" value="InterPro"/>
</dbReference>
<reference evidence="5" key="1">
    <citation type="submission" date="2017-09" db="EMBL/GenBank/DDBJ databases">
        <title>Depth-based differentiation of microbial function through sediment-hosted aquifers and enrichment of novel symbionts in the deep terrestrial subsurface.</title>
        <authorList>
            <person name="Probst A.J."/>
            <person name="Ladd B."/>
            <person name="Jarett J.K."/>
            <person name="Geller-Mcgrath D.E."/>
            <person name="Sieber C.M.K."/>
            <person name="Emerson J.B."/>
            <person name="Anantharaman K."/>
            <person name="Thomas B.C."/>
            <person name="Malmstrom R."/>
            <person name="Stieglmeier M."/>
            <person name="Klingl A."/>
            <person name="Woyke T."/>
            <person name="Ryan C.M."/>
            <person name="Banfield J.F."/>
        </authorList>
    </citation>
    <scope>NUCLEOTIDE SEQUENCE [LARGE SCALE GENOMIC DNA]</scope>
</reference>
<dbReference type="InterPro" id="IPR011109">
    <property type="entry name" value="DNA_bind_recombinase_dom"/>
</dbReference>
<dbReference type="SMART" id="SM00857">
    <property type="entry name" value="Resolvase"/>
    <property type="match status" value="1"/>
</dbReference>
<evidence type="ECO:0000313" key="5">
    <source>
        <dbReference type="Proteomes" id="UP000229236"/>
    </source>
</evidence>
<evidence type="ECO:0000313" key="4">
    <source>
        <dbReference type="EMBL" id="PJB83289.1"/>
    </source>
</evidence>
<dbReference type="PROSITE" id="PS51736">
    <property type="entry name" value="RECOMBINASES_3"/>
    <property type="match status" value="1"/>
</dbReference>
<feature type="domain" description="Recombinase" evidence="3">
    <location>
        <begin position="178"/>
        <end position="285"/>
    </location>
</feature>
<accession>A0A2M8D815</accession>
<dbReference type="InterPro" id="IPR038109">
    <property type="entry name" value="DNA_bind_recomb_sf"/>
</dbReference>
<protein>
    <recommendedName>
        <fullName evidence="6">Recombinase domain-containing protein</fullName>
    </recommendedName>
</protein>
<dbReference type="InterPro" id="IPR025827">
    <property type="entry name" value="Zn_ribbon_recom_dom"/>
</dbReference>